<dbReference type="Pfam" id="PF07992">
    <property type="entry name" value="Pyr_redox_2"/>
    <property type="match status" value="1"/>
</dbReference>
<dbReference type="PANTHER" id="PTHR42913:SF3">
    <property type="entry name" value="64 KDA MITOCHONDRIAL NADH DEHYDROGENASE (EUROFUNG)"/>
    <property type="match status" value="1"/>
</dbReference>
<evidence type="ECO:0000256" key="2">
    <source>
        <dbReference type="ARBA" id="ARBA00005272"/>
    </source>
</evidence>
<evidence type="ECO:0000259" key="6">
    <source>
        <dbReference type="Pfam" id="PF07992"/>
    </source>
</evidence>
<feature type="domain" description="FAD/NAD(P)-binding" evidence="6">
    <location>
        <begin position="3"/>
        <end position="321"/>
    </location>
</feature>
<dbReference type="Proteomes" id="UP000219688">
    <property type="component" value="Unassembled WGS sequence"/>
</dbReference>
<evidence type="ECO:0000256" key="1">
    <source>
        <dbReference type="ARBA" id="ARBA00001974"/>
    </source>
</evidence>
<evidence type="ECO:0000313" key="7">
    <source>
        <dbReference type="EMBL" id="SOC56649.1"/>
    </source>
</evidence>
<protein>
    <submittedName>
        <fullName evidence="7">NADH dehydrogenase</fullName>
    </submittedName>
</protein>
<dbReference type="RefSeq" id="WP_097188621.1">
    <property type="nucleotide sequence ID" value="NZ_OBQK01000008.1"/>
</dbReference>
<dbReference type="PANTHER" id="PTHR42913">
    <property type="entry name" value="APOPTOSIS-INDUCING FACTOR 1"/>
    <property type="match status" value="1"/>
</dbReference>
<keyword evidence="8" id="KW-1185">Reference proteome</keyword>
<dbReference type="InterPro" id="IPR023753">
    <property type="entry name" value="FAD/NAD-binding_dom"/>
</dbReference>
<keyword evidence="5" id="KW-0560">Oxidoreductase</keyword>
<sequence length="425" mass="45043">MTRVVLVGGGYVTLHACAELVRRLGSRVRRGDVEVVVISADDCHSFHGLTGEVVAGILPFERTRTPLAEACPLATVVHGTVTRVDPLARTVTVRRVGSERAEELTYDELVVGTGGREPVGTVPGLAEHGLTLRGPGEIEALLGHLDQLLRQGERVRYDVGDAGADVTRDRHRVVVAGGGVAGAELAAAVADRGRGRLEVLLVHSGDQLLPELRQRHPRLAERSEHELERLGVRVLLSTRLWEVTEDGAVLRMGSGAQAGQLVTVPGTVLATIGQAPVRLPGLEALARDGRGRLVTRSDLSVGDGLWSAGDAARVLHPRTGDPVPANALWAIKGGAHLGRNLARALQGRPTRPFGYQGLGQAASFGLGRSVGDLYGVELTGQLAWTMRMAFFLRFMPSRRRAAAVVADLAALTVGGRPKAAAGMLR</sequence>
<keyword evidence="4" id="KW-0274">FAD</keyword>
<comment type="cofactor">
    <cofactor evidence="1">
        <name>FAD</name>
        <dbReference type="ChEBI" id="CHEBI:57692"/>
    </cofactor>
</comment>
<evidence type="ECO:0000313" key="8">
    <source>
        <dbReference type="Proteomes" id="UP000219688"/>
    </source>
</evidence>
<dbReference type="EMBL" id="OBQK01000008">
    <property type="protein sequence ID" value="SOC56649.1"/>
    <property type="molecule type" value="Genomic_DNA"/>
</dbReference>
<evidence type="ECO:0000256" key="4">
    <source>
        <dbReference type="ARBA" id="ARBA00022827"/>
    </source>
</evidence>
<dbReference type="InterPro" id="IPR036188">
    <property type="entry name" value="FAD/NAD-bd_sf"/>
</dbReference>
<comment type="similarity">
    <text evidence="2">Belongs to the NADH dehydrogenase family.</text>
</comment>
<dbReference type="InterPro" id="IPR051169">
    <property type="entry name" value="NADH-Q_oxidoreductase"/>
</dbReference>
<dbReference type="GO" id="GO:0019646">
    <property type="term" value="P:aerobic electron transport chain"/>
    <property type="evidence" value="ECO:0007669"/>
    <property type="project" value="TreeGrafter"/>
</dbReference>
<evidence type="ECO:0000256" key="5">
    <source>
        <dbReference type="ARBA" id="ARBA00023002"/>
    </source>
</evidence>
<evidence type="ECO:0000256" key="3">
    <source>
        <dbReference type="ARBA" id="ARBA00022630"/>
    </source>
</evidence>
<dbReference type="SUPFAM" id="SSF51905">
    <property type="entry name" value="FAD/NAD(P)-binding domain"/>
    <property type="match status" value="2"/>
</dbReference>
<dbReference type="GO" id="GO:0003955">
    <property type="term" value="F:NAD(P)H dehydrogenase (quinone) activity"/>
    <property type="evidence" value="ECO:0007669"/>
    <property type="project" value="TreeGrafter"/>
</dbReference>
<gene>
    <name evidence="7" type="ORF">SAMN05421879_10877</name>
</gene>
<dbReference type="AlphaFoldDB" id="A0A285VRH2"/>
<name>A0A285VRH2_9MICO</name>
<keyword evidence="3" id="KW-0285">Flavoprotein</keyword>
<accession>A0A285VRH2</accession>
<dbReference type="PRINTS" id="PR00368">
    <property type="entry name" value="FADPNR"/>
</dbReference>
<dbReference type="Gene3D" id="3.50.50.100">
    <property type="match status" value="1"/>
</dbReference>
<organism evidence="7 8">
    <name type="scientific">Ornithinimicrobium cerasi</name>
    <dbReference type="NCBI Taxonomy" id="2248773"/>
    <lineage>
        <taxon>Bacteria</taxon>
        <taxon>Bacillati</taxon>
        <taxon>Actinomycetota</taxon>
        <taxon>Actinomycetes</taxon>
        <taxon>Micrococcales</taxon>
        <taxon>Ornithinimicrobiaceae</taxon>
        <taxon>Ornithinimicrobium</taxon>
    </lineage>
</organism>
<reference evidence="8" key="1">
    <citation type="submission" date="2017-08" db="EMBL/GenBank/DDBJ databases">
        <authorList>
            <person name="Varghese N."/>
            <person name="Submissions S."/>
        </authorList>
    </citation>
    <scope>NUCLEOTIDE SEQUENCE [LARGE SCALE GENOMIC DNA]</scope>
    <source>
        <strain evidence="8">USBA17B2</strain>
    </source>
</reference>
<proteinExistence type="inferred from homology"/>